<dbReference type="Gene3D" id="3.10.180.10">
    <property type="entry name" value="2,3-Dihydroxybiphenyl 1,2-Dioxygenase, domain 1"/>
    <property type="match status" value="1"/>
</dbReference>
<organism evidence="1 2">
    <name type="scientific">Rossellomorea aquimaris</name>
    <dbReference type="NCBI Taxonomy" id="189382"/>
    <lineage>
        <taxon>Bacteria</taxon>
        <taxon>Bacillati</taxon>
        <taxon>Bacillota</taxon>
        <taxon>Bacilli</taxon>
        <taxon>Bacillales</taxon>
        <taxon>Bacillaceae</taxon>
        <taxon>Rossellomorea</taxon>
    </lineage>
</organism>
<reference evidence="1 2" key="1">
    <citation type="submission" date="2016-09" db="EMBL/GenBank/DDBJ databases">
        <title>Bacillus aquimaris SAMM genome sequence reveals colonization and biosurfactant production capacities.</title>
        <authorList>
            <person name="Waghmode S.R."/>
            <person name="Suryavanshi M.V."/>
        </authorList>
    </citation>
    <scope>NUCLEOTIDE SEQUENCE [LARGE SCALE GENOMIC DNA]</scope>
    <source>
        <strain evidence="1 2">SAMM</strain>
    </source>
</reference>
<gene>
    <name evidence="1" type="ORF">BHE18_03040</name>
</gene>
<dbReference type="RefSeq" id="WP_071617328.1">
    <property type="nucleotide sequence ID" value="NZ_MINN01000074.1"/>
</dbReference>
<dbReference type="OrthoDB" id="2613830at2"/>
<evidence type="ECO:0000313" key="2">
    <source>
        <dbReference type="Proteomes" id="UP000182062"/>
    </source>
</evidence>
<dbReference type="AlphaFoldDB" id="A0A1J6W251"/>
<dbReference type="SUPFAM" id="SSF54593">
    <property type="entry name" value="Glyoxalase/Bleomycin resistance protein/Dihydroxybiphenyl dioxygenase"/>
    <property type="match status" value="1"/>
</dbReference>
<keyword evidence="2" id="KW-1185">Reference proteome</keyword>
<protein>
    <recommendedName>
        <fullName evidence="3">VOC domain-containing protein</fullName>
    </recommendedName>
</protein>
<evidence type="ECO:0008006" key="3">
    <source>
        <dbReference type="Google" id="ProtNLM"/>
    </source>
</evidence>
<proteinExistence type="predicted"/>
<evidence type="ECO:0000313" key="1">
    <source>
        <dbReference type="EMBL" id="OIU71658.1"/>
    </source>
</evidence>
<dbReference type="EMBL" id="MINN01000074">
    <property type="protein sequence ID" value="OIU71658.1"/>
    <property type="molecule type" value="Genomic_DNA"/>
</dbReference>
<name>A0A1J6W251_9BACI</name>
<comment type="caution">
    <text evidence="1">The sequence shown here is derived from an EMBL/GenBank/DDBJ whole genome shotgun (WGS) entry which is preliminary data.</text>
</comment>
<dbReference type="Proteomes" id="UP000182062">
    <property type="component" value="Unassembled WGS sequence"/>
</dbReference>
<accession>A0A1J6W251</accession>
<sequence length="125" mass="14005">MSGISFAVSKITIAYNQENEMVDFYNKLFSADLSPFQAGEFRFYKGKIGEIGLLFCPNEMLGINAEKNNIQFTVQVPNLEDILSKVSRYSGEQIQEINREESQSSVGISDPDGNSIELLEIQAVR</sequence>
<dbReference type="InterPro" id="IPR029068">
    <property type="entry name" value="Glyas_Bleomycin-R_OHBP_Dase"/>
</dbReference>